<evidence type="ECO:0000313" key="2">
    <source>
        <dbReference type="Proteomes" id="UP000314294"/>
    </source>
</evidence>
<accession>A0A4Z2FJT6</accession>
<proteinExistence type="predicted"/>
<dbReference type="Proteomes" id="UP000314294">
    <property type="component" value="Unassembled WGS sequence"/>
</dbReference>
<dbReference type="EMBL" id="SRLO01001139">
    <property type="protein sequence ID" value="TNN41043.1"/>
    <property type="molecule type" value="Genomic_DNA"/>
</dbReference>
<reference evidence="1 2" key="1">
    <citation type="submission" date="2019-03" db="EMBL/GenBank/DDBJ databases">
        <title>First draft genome of Liparis tanakae, snailfish: a comprehensive survey of snailfish specific genes.</title>
        <authorList>
            <person name="Kim W."/>
            <person name="Song I."/>
            <person name="Jeong J.-H."/>
            <person name="Kim D."/>
            <person name="Kim S."/>
            <person name="Ryu S."/>
            <person name="Song J.Y."/>
            <person name="Lee S.K."/>
        </authorList>
    </citation>
    <scope>NUCLEOTIDE SEQUENCE [LARGE SCALE GENOMIC DNA]</scope>
    <source>
        <tissue evidence="1">Muscle</tissue>
    </source>
</reference>
<organism evidence="1 2">
    <name type="scientific">Liparis tanakae</name>
    <name type="common">Tanaka's snailfish</name>
    <dbReference type="NCBI Taxonomy" id="230148"/>
    <lineage>
        <taxon>Eukaryota</taxon>
        <taxon>Metazoa</taxon>
        <taxon>Chordata</taxon>
        <taxon>Craniata</taxon>
        <taxon>Vertebrata</taxon>
        <taxon>Euteleostomi</taxon>
        <taxon>Actinopterygii</taxon>
        <taxon>Neopterygii</taxon>
        <taxon>Teleostei</taxon>
        <taxon>Neoteleostei</taxon>
        <taxon>Acanthomorphata</taxon>
        <taxon>Eupercaria</taxon>
        <taxon>Perciformes</taxon>
        <taxon>Cottioidei</taxon>
        <taxon>Cottales</taxon>
        <taxon>Liparidae</taxon>
        <taxon>Liparis</taxon>
    </lineage>
</organism>
<protein>
    <submittedName>
        <fullName evidence="1">Uncharacterized protein</fullName>
    </submittedName>
</protein>
<name>A0A4Z2FJT6_9TELE</name>
<sequence length="77" mass="8443">MSVLHGDPPPPGEAITASTVMDAFAFCPRCRMRGGAAERRATSRQMETPGLVPGQRAKHADECFWRRLDGLSTCRIL</sequence>
<dbReference type="AlphaFoldDB" id="A0A4Z2FJT6"/>
<comment type="caution">
    <text evidence="1">The sequence shown here is derived from an EMBL/GenBank/DDBJ whole genome shotgun (WGS) entry which is preliminary data.</text>
</comment>
<keyword evidence="2" id="KW-1185">Reference proteome</keyword>
<evidence type="ECO:0000313" key="1">
    <source>
        <dbReference type="EMBL" id="TNN41043.1"/>
    </source>
</evidence>
<gene>
    <name evidence="1" type="ORF">EYF80_048780</name>
</gene>